<dbReference type="SUPFAM" id="SSF54292">
    <property type="entry name" value="2Fe-2S ferredoxin-like"/>
    <property type="match status" value="1"/>
</dbReference>
<dbReference type="SUPFAM" id="SSF63380">
    <property type="entry name" value="Riboflavin synthase domain-like"/>
    <property type="match status" value="1"/>
</dbReference>
<dbReference type="Gene3D" id="2.40.30.10">
    <property type="entry name" value="Translation factors"/>
    <property type="match status" value="1"/>
</dbReference>
<gene>
    <name evidence="3" type="primary">pobB</name>
    <name evidence="3" type="ORF">GCM10010862_26370</name>
</gene>
<dbReference type="InterPro" id="IPR001433">
    <property type="entry name" value="OxRdtase_FAD/NAD-bd"/>
</dbReference>
<dbReference type="RefSeq" id="WP_284340790.1">
    <property type="nucleotide sequence ID" value="NZ_BSNS01000011.1"/>
</dbReference>
<dbReference type="InterPro" id="IPR050415">
    <property type="entry name" value="MRET"/>
</dbReference>
<feature type="domain" description="FAD-binding FR-type" evidence="2">
    <location>
        <begin position="5"/>
        <end position="105"/>
    </location>
</feature>
<comment type="caution">
    <text evidence="3">The sequence shown here is derived from an EMBL/GenBank/DDBJ whole genome shotgun (WGS) entry which is preliminary data.</text>
</comment>
<organism evidence="3 4">
    <name type="scientific">Devosia nitrariae</name>
    <dbReference type="NCBI Taxonomy" id="2071872"/>
    <lineage>
        <taxon>Bacteria</taxon>
        <taxon>Pseudomonadati</taxon>
        <taxon>Pseudomonadota</taxon>
        <taxon>Alphaproteobacteria</taxon>
        <taxon>Hyphomicrobiales</taxon>
        <taxon>Devosiaceae</taxon>
        <taxon>Devosia</taxon>
    </lineage>
</organism>
<protein>
    <submittedName>
        <fullName evidence="3">Diguanylate cyclase</fullName>
    </submittedName>
</protein>
<dbReference type="CDD" id="cd06185">
    <property type="entry name" value="PDR_like"/>
    <property type="match status" value="1"/>
</dbReference>
<feature type="domain" description="2Fe-2S ferredoxin-type" evidence="1">
    <location>
        <begin position="231"/>
        <end position="322"/>
    </location>
</feature>
<dbReference type="InterPro" id="IPR036010">
    <property type="entry name" value="2Fe-2S_ferredoxin-like_sf"/>
</dbReference>
<dbReference type="PANTHER" id="PTHR47354:SF2">
    <property type="entry name" value="BLR2392 PROTEIN"/>
    <property type="match status" value="1"/>
</dbReference>
<dbReference type="InterPro" id="IPR017927">
    <property type="entry name" value="FAD-bd_FR_type"/>
</dbReference>
<dbReference type="PANTHER" id="PTHR47354">
    <property type="entry name" value="NADH OXIDOREDUCTASE HCR"/>
    <property type="match status" value="1"/>
</dbReference>
<dbReference type="SUPFAM" id="SSF52343">
    <property type="entry name" value="Ferredoxin reductase-like, C-terminal NADP-linked domain"/>
    <property type="match status" value="1"/>
</dbReference>
<sequence>MRSKLEWVAAEVVEVRQVAQDVRQIELMSQAPLPRFEPGSHTNVRVEIAGGSTTRAYTCLPAPAGRIRIAVKRHENSRGGSRFMWGLEQGMAISVTLPENRFELSWRDAPRLLVAGGIGITPIYGMASALDERSAPFRMVYGGKNRRSMAFADELQARLGGRLALFAADEGARIDLPGEISALPDDGELYVCGPIAMLDAAKAAWLAAGRPVSRLRYEVFGDSGTFAEAPFQVEVARRNVLVDVRPDQTLLEALTGAGVDMVYDCQRGECGLCAVDVVAADAEIDHRDVFFSPEQKREGKRMCACVSRLAGGRAVIDVGYRPPG</sequence>
<evidence type="ECO:0000259" key="1">
    <source>
        <dbReference type="PROSITE" id="PS51085"/>
    </source>
</evidence>
<dbReference type="PROSITE" id="PS00197">
    <property type="entry name" value="2FE2S_FER_1"/>
    <property type="match status" value="1"/>
</dbReference>
<dbReference type="Pfam" id="PF00970">
    <property type="entry name" value="FAD_binding_6"/>
    <property type="match status" value="1"/>
</dbReference>
<reference evidence="4" key="1">
    <citation type="journal article" date="2019" name="Int. J. Syst. Evol. Microbiol.">
        <title>The Global Catalogue of Microorganisms (GCM) 10K type strain sequencing project: providing services to taxonomists for standard genome sequencing and annotation.</title>
        <authorList>
            <consortium name="The Broad Institute Genomics Platform"/>
            <consortium name="The Broad Institute Genome Sequencing Center for Infectious Disease"/>
            <person name="Wu L."/>
            <person name="Ma J."/>
        </authorList>
    </citation>
    <scope>NUCLEOTIDE SEQUENCE [LARGE SCALE GENOMIC DNA]</scope>
    <source>
        <strain evidence="4">NBRC 112416</strain>
    </source>
</reference>
<evidence type="ECO:0000313" key="3">
    <source>
        <dbReference type="EMBL" id="GLQ55378.1"/>
    </source>
</evidence>
<dbReference type="Gene3D" id="3.10.20.30">
    <property type="match status" value="1"/>
</dbReference>
<dbReference type="Gene3D" id="3.40.50.80">
    <property type="entry name" value="Nucleotide-binding domain of ferredoxin-NADP reductase (FNR) module"/>
    <property type="match status" value="1"/>
</dbReference>
<keyword evidence="4" id="KW-1185">Reference proteome</keyword>
<accession>A0ABQ5W5Q9</accession>
<dbReference type="Pfam" id="PF00111">
    <property type="entry name" value="Fer2"/>
    <property type="match status" value="1"/>
</dbReference>
<dbReference type="CDD" id="cd00207">
    <property type="entry name" value="fer2"/>
    <property type="match status" value="1"/>
</dbReference>
<name>A0ABQ5W5Q9_9HYPH</name>
<dbReference type="PROSITE" id="PS51384">
    <property type="entry name" value="FAD_FR"/>
    <property type="match status" value="1"/>
</dbReference>
<dbReference type="InterPro" id="IPR008333">
    <property type="entry name" value="Cbr1-like_FAD-bd_dom"/>
</dbReference>
<dbReference type="InterPro" id="IPR039261">
    <property type="entry name" value="FNR_nucleotide-bd"/>
</dbReference>
<dbReference type="PRINTS" id="PR00409">
    <property type="entry name" value="PHDIOXRDTASE"/>
</dbReference>
<dbReference type="Proteomes" id="UP001156691">
    <property type="component" value="Unassembled WGS sequence"/>
</dbReference>
<proteinExistence type="predicted"/>
<dbReference type="Pfam" id="PF00175">
    <property type="entry name" value="NAD_binding_1"/>
    <property type="match status" value="1"/>
</dbReference>
<dbReference type="InterPro" id="IPR001041">
    <property type="entry name" value="2Fe-2S_ferredoxin-type"/>
</dbReference>
<dbReference type="InterPro" id="IPR012675">
    <property type="entry name" value="Beta-grasp_dom_sf"/>
</dbReference>
<dbReference type="PROSITE" id="PS51085">
    <property type="entry name" value="2FE2S_FER_2"/>
    <property type="match status" value="1"/>
</dbReference>
<dbReference type="InterPro" id="IPR017938">
    <property type="entry name" value="Riboflavin_synthase-like_b-brl"/>
</dbReference>
<evidence type="ECO:0000259" key="2">
    <source>
        <dbReference type="PROSITE" id="PS51384"/>
    </source>
</evidence>
<evidence type="ECO:0000313" key="4">
    <source>
        <dbReference type="Proteomes" id="UP001156691"/>
    </source>
</evidence>
<dbReference type="EMBL" id="BSNS01000011">
    <property type="protein sequence ID" value="GLQ55378.1"/>
    <property type="molecule type" value="Genomic_DNA"/>
</dbReference>
<dbReference type="InterPro" id="IPR006058">
    <property type="entry name" value="2Fe2S_fd_BS"/>
</dbReference>